<evidence type="ECO:0000313" key="2">
    <source>
        <dbReference type="Proteomes" id="UP000247772"/>
    </source>
</evidence>
<dbReference type="Pfam" id="PF05930">
    <property type="entry name" value="Phage_AlpA"/>
    <property type="match status" value="1"/>
</dbReference>
<dbReference type="OrthoDB" id="9182156at2"/>
<dbReference type="Gene3D" id="1.10.238.160">
    <property type="match status" value="1"/>
</dbReference>
<gene>
    <name evidence="1" type="ORF">C7410_10843</name>
</gene>
<accession>A0A2V4UQX2</accession>
<sequence>MAQQLRTALAILRRKQVEIETGLSKSTIYARYRAGTFPAPIQLGPRSVGWRLVDIEDFLKNPAGYRAPEAAEA</sequence>
<dbReference type="PANTHER" id="PTHR36154">
    <property type="entry name" value="DNA-BINDING TRANSCRIPTIONAL ACTIVATOR ALPA"/>
    <property type="match status" value="1"/>
</dbReference>
<name>A0A2V4UQX2_9BURK</name>
<reference evidence="1 2" key="1">
    <citation type="submission" date="2018-06" db="EMBL/GenBank/DDBJ databases">
        <title>Genomic Encyclopedia of Type Strains, Phase IV (KMG-V): Genome sequencing to study the core and pangenomes of soil and plant-associated prokaryotes.</title>
        <authorList>
            <person name="Whitman W."/>
        </authorList>
    </citation>
    <scope>NUCLEOTIDE SEQUENCE [LARGE SCALE GENOMIC DNA]</scope>
    <source>
        <strain evidence="1 2">SRCL-318</strain>
    </source>
</reference>
<dbReference type="InterPro" id="IPR010260">
    <property type="entry name" value="AlpA"/>
</dbReference>
<proteinExistence type="predicted"/>
<comment type="caution">
    <text evidence="1">The sequence shown here is derived from an EMBL/GenBank/DDBJ whole genome shotgun (WGS) entry which is preliminary data.</text>
</comment>
<dbReference type="RefSeq" id="WP_110855098.1">
    <property type="nucleotide sequence ID" value="NZ_QJSQ01000008.1"/>
</dbReference>
<dbReference type="PANTHER" id="PTHR36154:SF1">
    <property type="entry name" value="DNA-BINDING TRANSCRIPTIONAL ACTIVATOR ALPA"/>
    <property type="match status" value="1"/>
</dbReference>
<dbReference type="AlphaFoldDB" id="A0A2V4UQX2"/>
<dbReference type="Proteomes" id="UP000247772">
    <property type="component" value="Unassembled WGS sequence"/>
</dbReference>
<dbReference type="InterPro" id="IPR052931">
    <property type="entry name" value="Prophage_regulatory_activator"/>
</dbReference>
<dbReference type="EMBL" id="QJSQ01000008">
    <property type="protein sequence ID" value="PYE23146.1"/>
    <property type="molecule type" value="Genomic_DNA"/>
</dbReference>
<organism evidence="1 2">
    <name type="scientific">Paraburkholderia silvatlantica</name>
    <dbReference type="NCBI Taxonomy" id="321895"/>
    <lineage>
        <taxon>Bacteria</taxon>
        <taxon>Pseudomonadati</taxon>
        <taxon>Pseudomonadota</taxon>
        <taxon>Betaproteobacteria</taxon>
        <taxon>Burkholderiales</taxon>
        <taxon>Burkholderiaceae</taxon>
        <taxon>Paraburkholderia</taxon>
    </lineage>
</organism>
<protein>
    <submittedName>
        <fullName evidence="1">AlpA family transcriptional regulator</fullName>
    </submittedName>
</protein>
<evidence type="ECO:0000313" key="1">
    <source>
        <dbReference type="EMBL" id="PYE23146.1"/>
    </source>
</evidence>